<evidence type="ECO:0000313" key="1">
    <source>
        <dbReference type="EMBL" id="TMR25284.1"/>
    </source>
</evidence>
<protein>
    <submittedName>
        <fullName evidence="1">Uncharacterized protein</fullName>
    </submittedName>
</protein>
<dbReference type="RefSeq" id="WP_138664231.1">
    <property type="nucleotide sequence ID" value="NZ_VCKY01000003.1"/>
</dbReference>
<evidence type="ECO:0000313" key="2">
    <source>
        <dbReference type="Proteomes" id="UP000309128"/>
    </source>
</evidence>
<dbReference type="AlphaFoldDB" id="A0A5S4FYE3"/>
<name>A0A5S4FYE3_9ACTN</name>
<gene>
    <name evidence="1" type="ORF">ETD86_01435</name>
</gene>
<dbReference type="Pfam" id="PF13650">
    <property type="entry name" value="Asp_protease_2"/>
    <property type="match status" value="1"/>
</dbReference>
<accession>A0A5S4FYE3</accession>
<reference evidence="1 2" key="1">
    <citation type="submission" date="2019-05" db="EMBL/GenBank/DDBJ databases">
        <title>Draft genome sequence of Nonomuraea turkmeniaca DSM 43926.</title>
        <authorList>
            <person name="Saricaoglu S."/>
            <person name="Isik K."/>
        </authorList>
    </citation>
    <scope>NUCLEOTIDE SEQUENCE [LARGE SCALE GENOMIC DNA]</scope>
    <source>
        <strain evidence="1 2">DSM 43926</strain>
    </source>
</reference>
<dbReference type="Proteomes" id="UP000309128">
    <property type="component" value="Unassembled WGS sequence"/>
</dbReference>
<dbReference type="InterPro" id="IPR021109">
    <property type="entry name" value="Peptidase_aspartic_dom_sf"/>
</dbReference>
<comment type="caution">
    <text evidence="1">The sequence shown here is derived from an EMBL/GenBank/DDBJ whole genome shotgun (WGS) entry which is preliminary data.</text>
</comment>
<proteinExistence type="predicted"/>
<sequence length="373" mass="41253">MITPRHRAAWRAWRSGDVDEAARLARPHRGAERLLVLADLVRGRFEQGLARYQALRRPPRALDVPVAHAWVHLDQVDKACEHLRRRRRRLPPGLALRRDHPMTVKADGPVKLPFADHPLAPYLPAVEGTLNGRHTLIHLDTGGAFLVMGLERAAAVGLEAVPAGRRFHGVTRTPVRTGLVRELDLGGAALTNVPVDVLPTLTGPQDIVIMGTCLLRRFLATIDVPAGHLLLAPRGHHPPPDGVRVPFCLWADHYMFAKGGHGPRDLTFFVDSGLVHLIEDDGRIRQAAVLATRSQYRTWGIPRADLAATHLTAPHPLRLGPLEQPAHLLSVAPGRTAPWSDFGGVRIDGLISQAFLSEYAWTLDFDRQEYTFQ</sequence>
<dbReference type="OrthoDB" id="3509748at2"/>
<dbReference type="Gene3D" id="2.40.70.10">
    <property type="entry name" value="Acid Proteases"/>
    <property type="match status" value="1"/>
</dbReference>
<keyword evidence="2" id="KW-1185">Reference proteome</keyword>
<organism evidence="1 2">
    <name type="scientific">Nonomuraea turkmeniaca</name>
    <dbReference type="NCBI Taxonomy" id="103838"/>
    <lineage>
        <taxon>Bacteria</taxon>
        <taxon>Bacillati</taxon>
        <taxon>Actinomycetota</taxon>
        <taxon>Actinomycetes</taxon>
        <taxon>Streptosporangiales</taxon>
        <taxon>Streptosporangiaceae</taxon>
        <taxon>Nonomuraea</taxon>
    </lineage>
</organism>
<dbReference type="EMBL" id="VCKY01000003">
    <property type="protein sequence ID" value="TMR25284.1"/>
    <property type="molecule type" value="Genomic_DNA"/>
</dbReference>